<organism evidence="2 3">
    <name type="scientific">Aspergillus niger</name>
    <dbReference type="NCBI Taxonomy" id="5061"/>
    <lineage>
        <taxon>Eukaryota</taxon>
        <taxon>Fungi</taxon>
        <taxon>Dikarya</taxon>
        <taxon>Ascomycota</taxon>
        <taxon>Pezizomycotina</taxon>
        <taxon>Eurotiomycetes</taxon>
        <taxon>Eurotiomycetidae</taxon>
        <taxon>Eurotiales</taxon>
        <taxon>Aspergillaceae</taxon>
        <taxon>Aspergillus</taxon>
        <taxon>Aspergillus subgen. Circumdati</taxon>
    </lineage>
</organism>
<feature type="region of interest" description="Disordered" evidence="1">
    <location>
        <begin position="136"/>
        <end position="170"/>
    </location>
</feature>
<name>A0A9W6ACG1_ASPNG</name>
<sequence length="170" mass="18304">MPATHQIQPSTSLGQQLGDNAYFSSVVDHPTAAFQFIDSVNVNHTLVDYPTAAALPHSIVNQQPSQMIHQLDAYQPQMEIPEQLFLNHPPMVPLEVAGPPALNYGVYEGYTPESTQPHSAANGKVVHIPARSTEGKICSDMSETSMSPPSRTRAGSAVGDSTSHTTERSI</sequence>
<feature type="compositionally biased region" description="Polar residues" evidence="1">
    <location>
        <begin position="141"/>
        <end position="150"/>
    </location>
</feature>
<evidence type="ECO:0000313" key="3">
    <source>
        <dbReference type="Proteomes" id="UP001144191"/>
    </source>
</evidence>
<reference evidence="2" key="1">
    <citation type="submission" date="2022-07" db="EMBL/GenBank/DDBJ databases">
        <title>Taxonomy of Aspergillus series Nigri: significant species reduction supported by multi-species coalescent approaches.</title>
        <authorList>
            <person name="Bian C."/>
            <person name="Kusuya Y."/>
            <person name="Sklenar F."/>
            <person name="D'hooge E."/>
            <person name="Yaguchi T."/>
            <person name="Takahashi H."/>
            <person name="Hubka V."/>
        </authorList>
    </citation>
    <scope>NUCLEOTIDE SEQUENCE</scope>
    <source>
        <strain evidence="2">IFM 63604</strain>
    </source>
</reference>
<evidence type="ECO:0000256" key="1">
    <source>
        <dbReference type="SAM" id="MobiDB-lite"/>
    </source>
</evidence>
<proteinExistence type="predicted"/>
<comment type="caution">
    <text evidence="2">The sequence shown here is derived from an EMBL/GenBank/DDBJ whole genome shotgun (WGS) entry which is preliminary data.</text>
</comment>
<protein>
    <submittedName>
        <fullName evidence="2">Uncharacterized protein</fullName>
    </submittedName>
</protein>
<dbReference type="Proteomes" id="UP001144191">
    <property type="component" value="Unassembled WGS sequence"/>
</dbReference>
<dbReference type="AlphaFoldDB" id="A0A9W6ACG1"/>
<gene>
    <name evidence="2" type="ORF">AnigIFM63604_011652</name>
</gene>
<dbReference type="EMBL" id="BRPB01000093">
    <property type="protein sequence ID" value="GLA54122.1"/>
    <property type="molecule type" value="Genomic_DNA"/>
</dbReference>
<accession>A0A9W6ACG1</accession>
<evidence type="ECO:0000313" key="2">
    <source>
        <dbReference type="EMBL" id="GLA54122.1"/>
    </source>
</evidence>